<feature type="compositionally biased region" description="Low complexity" evidence="1">
    <location>
        <begin position="51"/>
        <end position="61"/>
    </location>
</feature>
<organism evidence="5">
    <name type="scientific">Lysobacter firmicutimachus</name>
    <dbReference type="NCBI Taxonomy" id="1792846"/>
    <lineage>
        <taxon>Bacteria</taxon>
        <taxon>Pseudomonadati</taxon>
        <taxon>Pseudomonadota</taxon>
        <taxon>Gammaproteobacteria</taxon>
        <taxon>Lysobacterales</taxon>
        <taxon>Lysobacteraceae</taxon>
        <taxon>Lysobacter</taxon>
    </lineage>
</organism>
<proteinExistence type="predicted"/>
<protein>
    <submittedName>
        <fullName evidence="5">Lysozyme inhibitor LprI family protein</fullName>
    </submittedName>
</protein>
<dbReference type="Pfam" id="PF07007">
    <property type="entry name" value="LprI"/>
    <property type="match status" value="1"/>
</dbReference>
<feature type="chain" id="PRO_5043358566" evidence="2">
    <location>
        <begin position="24"/>
        <end position="180"/>
    </location>
</feature>
<dbReference type="EMBL" id="CP159925">
    <property type="protein sequence ID" value="XCO74443.1"/>
    <property type="molecule type" value="Genomic_DNA"/>
</dbReference>
<dbReference type="PROSITE" id="PS51257">
    <property type="entry name" value="PROKAR_LIPOPROTEIN"/>
    <property type="match status" value="1"/>
</dbReference>
<keyword evidence="6" id="KW-1185">Reference proteome</keyword>
<dbReference type="PANTHER" id="PTHR39176:SF1">
    <property type="entry name" value="PERIPLASMIC PROTEIN"/>
    <property type="match status" value="1"/>
</dbReference>
<dbReference type="PANTHER" id="PTHR39176">
    <property type="entry name" value="PERIPLASMIC PROTEIN-RELATED"/>
    <property type="match status" value="1"/>
</dbReference>
<accession>A0AAU8MUD2</accession>
<reference evidence="4 6" key="1">
    <citation type="submission" date="2024-02" db="EMBL/GenBank/DDBJ databases">
        <title>Lysobacter Genome Sequencing and Mining.</title>
        <authorList>
            <person name="Bierman J."/>
            <person name="Walker M.C."/>
        </authorList>
    </citation>
    <scope>NUCLEOTIDE SEQUENCE [LARGE SCALE GENOMIC DNA]</scope>
    <source>
        <strain evidence="4 6">PB6250</strain>
    </source>
</reference>
<feature type="signal peptide" evidence="2">
    <location>
        <begin position="1"/>
        <end position="23"/>
    </location>
</feature>
<sequence>MNAIHRCGLAALLALTAACQAQAPANEAATPAPVAAPATQPEAVPTPAVPEAVAQAPAPEAAPKENSTDKEASMFRESYSKCAEATNGVTFEIQACIEQEFEYQDGRLNAAYKRLQALLPTADMSVLRDAQRKWIAEKDKACAWDAETEGQAQRIEANSCALKMTAERAVELEAMIARQR</sequence>
<dbReference type="AlphaFoldDB" id="A0AAU8MUD2"/>
<evidence type="ECO:0000256" key="1">
    <source>
        <dbReference type="SAM" id="MobiDB-lite"/>
    </source>
</evidence>
<evidence type="ECO:0000256" key="2">
    <source>
        <dbReference type="SAM" id="SignalP"/>
    </source>
</evidence>
<evidence type="ECO:0000313" key="5">
    <source>
        <dbReference type="EMBL" id="XCO74443.1"/>
    </source>
</evidence>
<feature type="domain" description="Lysozyme inhibitor LprI-like N-terminal" evidence="3">
    <location>
        <begin position="82"/>
        <end position="172"/>
    </location>
</feature>
<dbReference type="Gene3D" id="1.20.1270.180">
    <property type="match status" value="1"/>
</dbReference>
<gene>
    <name evidence="5" type="ORF">ABU614_18985</name>
    <name evidence="4" type="ORF">V2J18_12630</name>
</gene>
<evidence type="ECO:0000259" key="3">
    <source>
        <dbReference type="Pfam" id="PF07007"/>
    </source>
</evidence>
<feature type="compositionally biased region" description="Basic and acidic residues" evidence="1">
    <location>
        <begin position="62"/>
        <end position="73"/>
    </location>
</feature>
<name>A0AAU8MUD2_9GAMM</name>
<keyword evidence="2" id="KW-0732">Signal</keyword>
<dbReference type="RefSeq" id="WP_261370190.1">
    <property type="nucleotide sequence ID" value="NZ_CP159925.1"/>
</dbReference>
<dbReference type="Proteomes" id="UP001387215">
    <property type="component" value="Unassembled WGS sequence"/>
</dbReference>
<dbReference type="InterPro" id="IPR009739">
    <property type="entry name" value="LprI-like_N"/>
</dbReference>
<feature type="region of interest" description="Disordered" evidence="1">
    <location>
        <begin position="51"/>
        <end position="73"/>
    </location>
</feature>
<reference evidence="5" key="2">
    <citation type="submission" date="2024-06" db="EMBL/GenBank/DDBJ databases">
        <authorList>
            <person name="Li S."/>
        </authorList>
    </citation>
    <scope>NUCLEOTIDE SEQUENCE</scope>
    <source>
        <strain evidence="5">SR10</strain>
    </source>
</reference>
<evidence type="ECO:0000313" key="6">
    <source>
        <dbReference type="Proteomes" id="UP001387215"/>
    </source>
</evidence>
<evidence type="ECO:0000313" key="4">
    <source>
        <dbReference type="EMBL" id="MEI2455529.1"/>
    </source>
</evidence>
<dbReference type="EMBL" id="JBANDL010000002">
    <property type="protein sequence ID" value="MEI2455529.1"/>
    <property type="molecule type" value="Genomic_DNA"/>
</dbReference>